<dbReference type="Proteomes" id="UP000326912">
    <property type="component" value="Unassembled WGS sequence"/>
</dbReference>
<keyword evidence="1" id="KW-0479">Metal-binding</keyword>
<dbReference type="PRINTS" id="PR01950">
    <property type="entry name" value="LANCSUPER"/>
</dbReference>
<feature type="binding site" evidence="1">
    <location>
        <position position="362"/>
    </location>
    <ligand>
        <name>Zn(2+)</name>
        <dbReference type="ChEBI" id="CHEBI:29105"/>
    </ligand>
</feature>
<dbReference type="GO" id="GO:0046872">
    <property type="term" value="F:metal ion binding"/>
    <property type="evidence" value="ECO:0007669"/>
    <property type="project" value="UniProtKB-KW"/>
</dbReference>
<dbReference type="EMBL" id="BKZW01000002">
    <property type="protein sequence ID" value="GER89692.1"/>
    <property type="molecule type" value="Genomic_DNA"/>
</dbReference>
<evidence type="ECO:0000313" key="2">
    <source>
        <dbReference type="EMBL" id="GER89692.1"/>
    </source>
</evidence>
<sequence length="451" mass="50542">MKESHIDSIPFKAWHSRIDKSTQTLILEIVDKIANYLNDPSNVEMSAKIAAKQSDFYQWNPPSLASGLGGIVLLFVYLYRTTEEEKWLVAARRFMSLAAQGTHQYPLATPSAFGGSAGFASILDQISRDENRYSHTLETFNAKVAMQVIEREWVRPQHGVADSDYDAINGAAGILGYLINIPSPTSIVQDAIQKLLAYLIYLADQDDEIHRRWFISPDLFPPVDRYHKEYPQGYFNCGLAHGITGPLASLSLAWREGYRISGQREAIFSVGQWLINRQAKDDYGIGWPAGIPLEMELDQFQNCSLRITRDGWCYGTPGVSRALWLAGNAIDDKSFRDIAIQGIESVLHRPITNRNIDSPTICHGISGLLMICLRFSHEVENSLVEEHISKLVHQILNLFQPDLPLGFRDEEKPNVFVDDPGLLTGTTGVLLALLAAATQIEPKWDRTFLIA</sequence>
<organism evidence="2 3">
    <name type="scientific">Dictyobacter vulcani</name>
    <dbReference type="NCBI Taxonomy" id="2607529"/>
    <lineage>
        <taxon>Bacteria</taxon>
        <taxon>Bacillati</taxon>
        <taxon>Chloroflexota</taxon>
        <taxon>Ktedonobacteria</taxon>
        <taxon>Ktedonobacterales</taxon>
        <taxon>Dictyobacteraceae</taxon>
        <taxon>Dictyobacter</taxon>
    </lineage>
</organism>
<feature type="binding site" evidence="1">
    <location>
        <position position="313"/>
    </location>
    <ligand>
        <name>Zn(2+)</name>
        <dbReference type="ChEBI" id="CHEBI:29105"/>
    </ligand>
</feature>
<dbReference type="Gene3D" id="1.50.10.20">
    <property type="match status" value="1"/>
</dbReference>
<keyword evidence="1" id="KW-0862">Zinc</keyword>
<dbReference type="PRINTS" id="PR01955">
    <property type="entry name" value="LANCFRANKIA"/>
</dbReference>
<dbReference type="SUPFAM" id="SSF158745">
    <property type="entry name" value="LanC-like"/>
    <property type="match status" value="1"/>
</dbReference>
<dbReference type="SMART" id="SM01260">
    <property type="entry name" value="LANC_like"/>
    <property type="match status" value="1"/>
</dbReference>
<evidence type="ECO:0000313" key="3">
    <source>
        <dbReference type="Proteomes" id="UP000326912"/>
    </source>
</evidence>
<dbReference type="CDD" id="cd04793">
    <property type="entry name" value="LanC"/>
    <property type="match status" value="1"/>
</dbReference>
<dbReference type="InterPro" id="IPR033889">
    <property type="entry name" value="LanC"/>
</dbReference>
<comment type="caution">
    <text evidence="2">The sequence shown here is derived from an EMBL/GenBank/DDBJ whole genome shotgun (WGS) entry which is preliminary data.</text>
</comment>
<dbReference type="GO" id="GO:0031179">
    <property type="term" value="P:peptide modification"/>
    <property type="evidence" value="ECO:0007669"/>
    <property type="project" value="InterPro"/>
</dbReference>
<reference evidence="2 3" key="1">
    <citation type="submission" date="2019-10" db="EMBL/GenBank/DDBJ databases">
        <title>Dictyobacter vulcani sp. nov., within the class Ktedonobacteria, isolated from soil of volcanic Mt. Zao.</title>
        <authorList>
            <person name="Zheng Y."/>
            <person name="Wang C.M."/>
            <person name="Sakai Y."/>
            <person name="Abe K."/>
            <person name="Yokota A."/>
            <person name="Yabe S."/>
        </authorList>
    </citation>
    <scope>NUCLEOTIDE SEQUENCE [LARGE SCALE GENOMIC DNA]</scope>
    <source>
        <strain evidence="2 3">W12</strain>
    </source>
</reference>
<gene>
    <name evidence="2" type="ORF">KDW_38540</name>
</gene>
<protein>
    <recommendedName>
        <fullName evidence="4">Lanthionine synthetase</fullName>
    </recommendedName>
</protein>
<accession>A0A5J4KRG0</accession>
<evidence type="ECO:0000256" key="1">
    <source>
        <dbReference type="PIRSR" id="PIRSR607822-1"/>
    </source>
</evidence>
<dbReference type="RefSeq" id="WP_151757549.1">
    <property type="nucleotide sequence ID" value="NZ_BKZW01000002.1"/>
</dbReference>
<feature type="binding site" evidence="1">
    <location>
        <position position="363"/>
    </location>
    <ligand>
        <name>Zn(2+)</name>
        <dbReference type="ChEBI" id="CHEBI:29105"/>
    </ligand>
</feature>
<dbReference type="AlphaFoldDB" id="A0A5J4KRG0"/>
<evidence type="ECO:0008006" key="4">
    <source>
        <dbReference type="Google" id="ProtNLM"/>
    </source>
</evidence>
<keyword evidence="3" id="KW-1185">Reference proteome</keyword>
<dbReference type="Pfam" id="PF05147">
    <property type="entry name" value="LANC_like"/>
    <property type="match status" value="1"/>
</dbReference>
<proteinExistence type="predicted"/>
<dbReference type="InterPro" id="IPR007822">
    <property type="entry name" value="LANC-like"/>
</dbReference>
<name>A0A5J4KRG0_9CHLR</name>